<dbReference type="EMBL" id="CP036316">
    <property type="protein sequence ID" value="QDT63203.1"/>
    <property type="molecule type" value="Genomic_DNA"/>
</dbReference>
<name>A0A517T493_9PLAN</name>
<reference evidence="2 3" key="1">
    <citation type="submission" date="2019-02" db="EMBL/GenBank/DDBJ databases">
        <title>Deep-cultivation of Planctomycetes and their phenomic and genomic characterization uncovers novel biology.</title>
        <authorList>
            <person name="Wiegand S."/>
            <person name="Jogler M."/>
            <person name="Boedeker C."/>
            <person name="Pinto D."/>
            <person name="Vollmers J."/>
            <person name="Rivas-Marin E."/>
            <person name="Kohn T."/>
            <person name="Peeters S.H."/>
            <person name="Heuer A."/>
            <person name="Rast P."/>
            <person name="Oberbeckmann S."/>
            <person name="Bunk B."/>
            <person name="Jeske O."/>
            <person name="Meyerdierks A."/>
            <person name="Storesund J.E."/>
            <person name="Kallscheuer N."/>
            <person name="Luecker S."/>
            <person name="Lage O.M."/>
            <person name="Pohl T."/>
            <person name="Merkel B.J."/>
            <person name="Hornburger P."/>
            <person name="Mueller R.-W."/>
            <person name="Bruemmer F."/>
            <person name="Labrenz M."/>
            <person name="Spormann A.M."/>
            <person name="Op den Camp H."/>
            <person name="Overmann J."/>
            <person name="Amann R."/>
            <person name="Jetten M.S.M."/>
            <person name="Mascher T."/>
            <person name="Medema M.H."/>
            <person name="Devos D.P."/>
            <person name="Kaster A.-K."/>
            <person name="Ovreas L."/>
            <person name="Rohde M."/>
            <person name="Galperin M.Y."/>
            <person name="Jogler C."/>
        </authorList>
    </citation>
    <scope>NUCLEOTIDE SEQUENCE [LARGE SCALE GENOMIC DNA]</scope>
    <source>
        <strain evidence="2 3">V22</strain>
    </source>
</reference>
<dbReference type="Proteomes" id="UP000319976">
    <property type="component" value="Chromosome"/>
</dbReference>
<keyword evidence="3" id="KW-1185">Reference proteome</keyword>
<gene>
    <name evidence="2" type="ORF">V22_04210</name>
</gene>
<proteinExistence type="predicted"/>
<accession>A0A517T493</accession>
<evidence type="ECO:0000313" key="2">
    <source>
        <dbReference type="EMBL" id="QDT63203.1"/>
    </source>
</evidence>
<dbReference type="AlphaFoldDB" id="A0A517T493"/>
<keyword evidence="1" id="KW-0732">Signal</keyword>
<dbReference type="OrthoDB" id="242279at2"/>
<evidence type="ECO:0000256" key="1">
    <source>
        <dbReference type="SAM" id="SignalP"/>
    </source>
</evidence>
<protein>
    <recommendedName>
        <fullName evidence="4">Methane oxygenase PmoA</fullName>
    </recommendedName>
</protein>
<dbReference type="InterPro" id="IPR029475">
    <property type="entry name" value="DUF6807"/>
</dbReference>
<dbReference type="KEGG" id="chya:V22_04210"/>
<organism evidence="2 3">
    <name type="scientific">Calycomorphotria hydatis</name>
    <dbReference type="NCBI Taxonomy" id="2528027"/>
    <lineage>
        <taxon>Bacteria</taxon>
        <taxon>Pseudomonadati</taxon>
        <taxon>Planctomycetota</taxon>
        <taxon>Planctomycetia</taxon>
        <taxon>Planctomycetales</taxon>
        <taxon>Planctomycetaceae</taxon>
        <taxon>Calycomorphotria</taxon>
    </lineage>
</organism>
<evidence type="ECO:0000313" key="3">
    <source>
        <dbReference type="Proteomes" id="UP000319976"/>
    </source>
</evidence>
<sequence precursor="true">MSIFATRLLGFLLLLTLAPHAALLADDASTVKLTEADDTVEVTINGKPFTTFHSSDELPKPYFHPMLTAAGHNITRDLVPLGVDRKEAKKMGMDHPHHRGLWVAVEKVNGLDHWHEASTIRNVSTKVVKAEGNPVILETENHWLDDQKQPVLKETTTVRIYADRLITYDIDLEAVSGSVEFQDTKEGFFSFRMADKLRAKNDTGVITNADGATEEKGCWGIPSNWVDYSGQLDGDTVGAAIFDHPDNFRPARYHVRAYGLFTASPFGESAYTNGKLKADPVRLQPGKDLHLKYAIYVHDGDLTAADVAGRYQSYLTSSED</sequence>
<evidence type="ECO:0008006" key="4">
    <source>
        <dbReference type="Google" id="ProtNLM"/>
    </source>
</evidence>
<feature type="chain" id="PRO_5021820159" description="Methane oxygenase PmoA" evidence="1">
    <location>
        <begin position="22"/>
        <end position="320"/>
    </location>
</feature>
<dbReference type="RefSeq" id="WP_145259338.1">
    <property type="nucleotide sequence ID" value="NZ_CP036316.1"/>
</dbReference>
<dbReference type="Pfam" id="PF14100">
    <property type="entry name" value="DUF6807"/>
    <property type="match status" value="1"/>
</dbReference>
<feature type="signal peptide" evidence="1">
    <location>
        <begin position="1"/>
        <end position="21"/>
    </location>
</feature>